<evidence type="ECO:0000313" key="1">
    <source>
        <dbReference type="EMBL" id="MBW78986.1"/>
    </source>
</evidence>
<dbReference type="EMBL" id="GGFL01014808">
    <property type="protein sequence ID" value="MBW78986.1"/>
    <property type="molecule type" value="Transcribed_RNA"/>
</dbReference>
<protein>
    <submittedName>
        <fullName evidence="1">Putative secreted protein</fullName>
    </submittedName>
</protein>
<reference evidence="1" key="1">
    <citation type="submission" date="2018-01" db="EMBL/GenBank/DDBJ databases">
        <title>An insight into the sialome of Amazonian anophelines.</title>
        <authorList>
            <person name="Ribeiro J.M."/>
            <person name="Scarpassa V."/>
            <person name="Calvo E."/>
        </authorList>
    </citation>
    <scope>NUCLEOTIDE SEQUENCE</scope>
</reference>
<name>A0A2M4DN32_ANODA</name>
<organism evidence="1">
    <name type="scientific">Anopheles darlingi</name>
    <name type="common">Mosquito</name>
    <dbReference type="NCBI Taxonomy" id="43151"/>
    <lineage>
        <taxon>Eukaryota</taxon>
        <taxon>Metazoa</taxon>
        <taxon>Ecdysozoa</taxon>
        <taxon>Arthropoda</taxon>
        <taxon>Hexapoda</taxon>
        <taxon>Insecta</taxon>
        <taxon>Pterygota</taxon>
        <taxon>Neoptera</taxon>
        <taxon>Endopterygota</taxon>
        <taxon>Diptera</taxon>
        <taxon>Nematocera</taxon>
        <taxon>Culicoidea</taxon>
        <taxon>Culicidae</taxon>
        <taxon>Anophelinae</taxon>
        <taxon>Anopheles</taxon>
    </lineage>
</organism>
<accession>A0A2M4DN32</accession>
<sequence>MMVAVAPIGSACPRVMALALGFGSRSLIAFWCGTRAACCADHCVNPVRGFATPCVIESVSHLCCRRRRMPLLSCRSYNLLMRATTHTCAISVRVSRDSVY</sequence>
<proteinExistence type="predicted"/>
<dbReference type="AlphaFoldDB" id="A0A2M4DN32"/>